<protein>
    <submittedName>
        <fullName evidence="2">Uncharacterized protein</fullName>
    </submittedName>
</protein>
<feature type="signal peptide" evidence="1">
    <location>
        <begin position="1"/>
        <end position="21"/>
    </location>
</feature>
<dbReference type="EMBL" id="ABYH01000040">
    <property type="protein sequence ID" value="EEC98058.1"/>
    <property type="molecule type" value="Genomic_DNA"/>
</dbReference>
<dbReference type="Proteomes" id="UP000005510">
    <property type="component" value="Unassembled WGS sequence"/>
</dbReference>
<dbReference type="STRING" id="537006.PRABACTJOHN_00543"/>
<accession>B7B699</accession>
<dbReference type="HOGENOM" id="CLU_703679_0_0_10"/>
<proteinExistence type="predicted"/>
<reference evidence="2 3" key="2">
    <citation type="submission" date="2008-10" db="EMBL/GenBank/DDBJ databases">
        <authorList>
            <person name="Fulton L."/>
            <person name="Clifton S."/>
            <person name="Fulton B."/>
            <person name="Xu J."/>
            <person name="Minx P."/>
            <person name="Pepin K.H."/>
            <person name="Johnson M."/>
            <person name="Bhonagiri V."/>
            <person name="Nash W.E."/>
            <person name="Mardis E.R."/>
            <person name="Wilson R.K."/>
        </authorList>
    </citation>
    <scope>NUCLEOTIDE SEQUENCE [LARGE SCALE GENOMIC DNA]</scope>
    <source>
        <strain evidence="2 3">DSM 18315</strain>
    </source>
</reference>
<evidence type="ECO:0000313" key="3">
    <source>
        <dbReference type="Proteomes" id="UP000005510"/>
    </source>
</evidence>
<name>B7B699_9BACT</name>
<dbReference type="RefSeq" id="WP_008146619.1">
    <property type="nucleotide sequence ID" value="NZ_CP102285.1"/>
</dbReference>
<evidence type="ECO:0000313" key="2">
    <source>
        <dbReference type="EMBL" id="EEC98058.1"/>
    </source>
</evidence>
<dbReference type="PROSITE" id="PS51257">
    <property type="entry name" value="PROKAR_LIPOPROTEIN"/>
    <property type="match status" value="1"/>
</dbReference>
<organism evidence="2 3">
    <name type="scientific">Parabacteroides johnsonii DSM 18315</name>
    <dbReference type="NCBI Taxonomy" id="537006"/>
    <lineage>
        <taxon>Bacteria</taxon>
        <taxon>Pseudomonadati</taxon>
        <taxon>Bacteroidota</taxon>
        <taxon>Bacteroidia</taxon>
        <taxon>Bacteroidales</taxon>
        <taxon>Tannerellaceae</taxon>
        <taxon>Parabacteroides</taxon>
    </lineage>
</organism>
<comment type="caution">
    <text evidence="2">The sequence shown here is derived from an EMBL/GenBank/DDBJ whole genome shotgun (WGS) entry which is preliminary data.</text>
</comment>
<gene>
    <name evidence="2" type="ORF">PRABACTJOHN_00543</name>
</gene>
<dbReference type="GeneID" id="93409623"/>
<keyword evidence="1" id="KW-0732">Signal</keyword>
<reference evidence="2 3" key="1">
    <citation type="submission" date="2008-10" db="EMBL/GenBank/DDBJ databases">
        <title>Draft genome sequence of Parabacteroides johnsonii (DSM 18315).</title>
        <authorList>
            <person name="Sudarsanam P."/>
            <person name="Ley R."/>
            <person name="Guruge J."/>
            <person name="Turnbaugh P.J."/>
            <person name="Mahowald M."/>
            <person name="Liep D."/>
            <person name="Gordon J."/>
        </authorList>
    </citation>
    <scope>NUCLEOTIDE SEQUENCE [LARGE SCALE GENOMIC DNA]</scope>
    <source>
        <strain evidence="2 3">DSM 18315</strain>
    </source>
</reference>
<evidence type="ECO:0000256" key="1">
    <source>
        <dbReference type="SAM" id="SignalP"/>
    </source>
</evidence>
<sequence>MKVYNLFIAILLSLVFGTSCTNEEINEFQPNQKLQTKAIEKSIEVSDVAQLISMVEIDDEVMNEVKTGVENSCKYGLDEEYRFTDMLNPDESKISRSINIPILIQRMKAKYEELDLETLNSDFFDLLENSDLQIYWPYSDNWNGLDKPIIVCGSEDDKLVYIFKGNNNETDTISFTKEFIKQNTVWVISENSTPYDELPNFYKDEFINKDGVVFLSQYAAKKMACNNRAIGSDSGIYLDKFNALHSYEGGLSAGGPELNFIWCHAGLSLSNSPTGFVNTYRYNMKGSEVGKEIQLDYRIRNFWPENEVENVLVVFDSDGGKDKTATRNMRYIDLFGKETIVSAKFKYERRDEFIFDKTFTRKQIYEDNYATSGDLRQYKNSENLFWVTLAVK</sequence>
<dbReference type="AlphaFoldDB" id="B7B699"/>
<feature type="chain" id="PRO_5002854188" evidence="1">
    <location>
        <begin position="22"/>
        <end position="392"/>
    </location>
</feature>